<reference evidence="1 2" key="1">
    <citation type="journal article" date="2020" name="Cell">
        <title>Large-Scale Comparative Analyses of Tick Genomes Elucidate Their Genetic Diversity and Vector Capacities.</title>
        <authorList>
            <consortium name="Tick Genome and Microbiome Consortium (TIGMIC)"/>
            <person name="Jia N."/>
            <person name="Wang J."/>
            <person name="Shi W."/>
            <person name="Du L."/>
            <person name="Sun Y."/>
            <person name="Zhan W."/>
            <person name="Jiang J.F."/>
            <person name="Wang Q."/>
            <person name="Zhang B."/>
            <person name="Ji P."/>
            <person name="Bell-Sakyi L."/>
            <person name="Cui X.M."/>
            <person name="Yuan T.T."/>
            <person name="Jiang B.G."/>
            <person name="Yang W.F."/>
            <person name="Lam T.T."/>
            <person name="Chang Q.C."/>
            <person name="Ding S.J."/>
            <person name="Wang X.J."/>
            <person name="Zhu J.G."/>
            <person name="Ruan X.D."/>
            <person name="Zhao L."/>
            <person name="Wei J.T."/>
            <person name="Ye R.Z."/>
            <person name="Que T.C."/>
            <person name="Du C.H."/>
            <person name="Zhou Y.H."/>
            <person name="Cheng J.X."/>
            <person name="Dai P.F."/>
            <person name="Guo W.B."/>
            <person name="Han X.H."/>
            <person name="Huang E.J."/>
            <person name="Li L.F."/>
            <person name="Wei W."/>
            <person name="Gao Y.C."/>
            <person name="Liu J.Z."/>
            <person name="Shao H.Z."/>
            <person name="Wang X."/>
            <person name="Wang C.C."/>
            <person name="Yang T.C."/>
            <person name="Huo Q.B."/>
            <person name="Li W."/>
            <person name="Chen H.Y."/>
            <person name="Chen S.E."/>
            <person name="Zhou L.G."/>
            <person name="Ni X.B."/>
            <person name="Tian J.H."/>
            <person name="Sheng Y."/>
            <person name="Liu T."/>
            <person name="Pan Y.S."/>
            <person name="Xia L.Y."/>
            <person name="Li J."/>
            <person name="Zhao F."/>
            <person name="Cao W.C."/>
        </authorList>
    </citation>
    <scope>NUCLEOTIDE SEQUENCE [LARGE SCALE GENOMIC DNA]</scope>
    <source>
        <strain evidence="1">HaeL-2018</strain>
    </source>
</reference>
<dbReference type="VEuPathDB" id="VectorBase:HLOH_062073"/>
<dbReference type="EMBL" id="JABSTR010000001">
    <property type="protein sequence ID" value="KAH9361342.1"/>
    <property type="molecule type" value="Genomic_DNA"/>
</dbReference>
<organism evidence="1 2">
    <name type="scientific">Haemaphysalis longicornis</name>
    <name type="common">Bush tick</name>
    <dbReference type="NCBI Taxonomy" id="44386"/>
    <lineage>
        <taxon>Eukaryota</taxon>
        <taxon>Metazoa</taxon>
        <taxon>Ecdysozoa</taxon>
        <taxon>Arthropoda</taxon>
        <taxon>Chelicerata</taxon>
        <taxon>Arachnida</taxon>
        <taxon>Acari</taxon>
        <taxon>Parasitiformes</taxon>
        <taxon>Ixodida</taxon>
        <taxon>Ixodoidea</taxon>
        <taxon>Ixodidae</taxon>
        <taxon>Haemaphysalinae</taxon>
        <taxon>Haemaphysalis</taxon>
    </lineage>
</organism>
<keyword evidence="2" id="KW-1185">Reference proteome</keyword>
<name>A0A9J6F775_HAELO</name>
<dbReference type="OrthoDB" id="6506123at2759"/>
<accession>A0A9J6F775</accession>
<protein>
    <submittedName>
        <fullName evidence="1">Uncharacterized protein</fullName>
    </submittedName>
</protein>
<dbReference type="AlphaFoldDB" id="A0A9J6F775"/>
<comment type="caution">
    <text evidence="1">The sequence shown here is derived from an EMBL/GenBank/DDBJ whole genome shotgun (WGS) entry which is preliminary data.</text>
</comment>
<gene>
    <name evidence="1" type="ORF">HPB48_006904</name>
</gene>
<evidence type="ECO:0000313" key="2">
    <source>
        <dbReference type="Proteomes" id="UP000821853"/>
    </source>
</evidence>
<sequence>MFGVESRSQQFLYLSSMTFGINDLHFIFSALLSEADSTFLPSSIYVSWHTQCPSSYFVISNITCAIRKM</sequence>
<evidence type="ECO:0000313" key="1">
    <source>
        <dbReference type="EMBL" id="KAH9361342.1"/>
    </source>
</evidence>
<proteinExistence type="predicted"/>
<dbReference type="Proteomes" id="UP000821853">
    <property type="component" value="Chromosome 1"/>
</dbReference>